<reference evidence="1" key="1">
    <citation type="journal article" date="2020" name="mSystems">
        <title>Genome- and Community-Level Interaction Insights into Carbon Utilization and Element Cycling Functions of Hydrothermarchaeota in Hydrothermal Sediment.</title>
        <authorList>
            <person name="Zhou Z."/>
            <person name="Liu Y."/>
            <person name="Xu W."/>
            <person name="Pan J."/>
            <person name="Luo Z.H."/>
            <person name="Li M."/>
        </authorList>
    </citation>
    <scope>NUCLEOTIDE SEQUENCE [LARGE SCALE GENOMIC DNA]</scope>
    <source>
        <strain evidence="1">HyVt-380</strain>
    </source>
</reference>
<accession>A0A7C2AIK0</accession>
<dbReference type="Proteomes" id="UP000886384">
    <property type="component" value="Unassembled WGS sequence"/>
</dbReference>
<dbReference type="AlphaFoldDB" id="A0A7C2AIK0"/>
<name>A0A7C2AIK0_9GAMM</name>
<comment type="caution">
    <text evidence="1">The sequence shown here is derived from an EMBL/GenBank/DDBJ whole genome shotgun (WGS) entry which is preliminary data.</text>
</comment>
<dbReference type="EMBL" id="DRHY01000259">
    <property type="protein sequence ID" value="HEC74971.1"/>
    <property type="molecule type" value="Genomic_DNA"/>
</dbReference>
<organism evidence="1">
    <name type="scientific">Methylophaga aminisulfidivorans</name>
    <dbReference type="NCBI Taxonomy" id="230105"/>
    <lineage>
        <taxon>Bacteria</taxon>
        <taxon>Pseudomonadati</taxon>
        <taxon>Pseudomonadota</taxon>
        <taxon>Gammaproteobacteria</taxon>
        <taxon>Thiotrichales</taxon>
        <taxon>Piscirickettsiaceae</taxon>
        <taxon>Methylophaga</taxon>
    </lineage>
</organism>
<sequence>MLNGRAPFSAGFVLLGMLCLLLISSIVMTKATTQWSDKVRRDREQELLKVGDTIRLAIGRYYHATPGLIKEYPPTLEALLHDDRFPSPQRYLRKLYVDSVTQREGWGIVVAPNGGVMGINSLSGEQPFKQKNFRPIYQEFEDKKVYADWFFVYVEDYRS</sequence>
<evidence type="ECO:0000313" key="1">
    <source>
        <dbReference type="EMBL" id="HEC74971.1"/>
    </source>
</evidence>
<gene>
    <name evidence="1" type="ORF">ENI26_11475</name>
</gene>
<protein>
    <submittedName>
        <fullName evidence="1">Type II secretion system protein</fullName>
    </submittedName>
</protein>
<proteinExistence type="predicted"/>